<evidence type="ECO:0000256" key="2">
    <source>
        <dbReference type="SAM" id="Phobius"/>
    </source>
</evidence>
<evidence type="ECO:0000256" key="1">
    <source>
        <dbReference type="SAM" id="MobiDB-lite"/>
    </source>
</evidence>
<protein>
    <submittedName>
        <fullName evidence="3">Uncharacterized protein</fullName>
    </submittedName>
</protein>
<evidence type="ECO:0000313" key="3">
    <source>
        <dbReference type="EMBL" id="KAK4506480.1"/>
    </source>
</evidence>
<feature type="transmembrane region" description="Helical" evidence="2">
    <location>
        <begin position="62"/>
        <end position="84"/>
    </location>
</feature>
<feature type="region of interest" description="Disordered" evidence="1">
    <location>
        <begin position="610"/>
        <end position="633"/>
    </location>
</feature>
<evidence type="ECO:0000313" key="4">
    <source>
        <dbReference type="Proteomes" id="UP001305779"/>
    </source>
</evidence>
<keyword evidence="2" id="KW-1133">Transmembrane helix</keyword>
<gene>
    <name evidence="3" type="ORF">PRZ48_000212</name>
</gene>
<name>A0ABR0EYF7_ZASCE</name>
<keyword evidence="4" id="KW-1185">Reference proteome</keyword>
<proteinExistence type="predicted"/>
<accession>A0ABR0EYF7</accession>
<keyword evidence="2" id="KW-0812">Transmembrane</keyword>
<comment type="caution">
    <text evidence="3">The sequence shown here is derived from an EMBL/GenBank/DDBJ whole genome shotgun (WGS) entry which is preliminary data.</text>
</comment>
<dbReference type="Proteomes" id="UP001305779">
    <property type="component" value="Unassembled WGS sequence"/>
</dbReference>
<feature type="transmembrane region" description="Helical" evidence="2">
    <location>
        <begin position="22"/>
        <end position="42"/>
    </location>
</feature>
<reference evidence="3 4" key="1">
    <citation type="journal article" date="2023" name="G3 (Bethesda)">
        <title>A chromosome-level genome assembly of Zasmidium syzygii isolated from banana leaves.</title>
        <authorList>
            <person name="van Westerhoven A.C."/>
            <person name="Mehrabi R."/>
            <person name="Talebi R."/>
            <person name="Steentjes M.B.F."/>
            <person name="Corcolon B."/>
            <person name="Chong P.A."/>
            <person name="Kema G.H.J."/>
            <person name="Seidl M.F."/>
        </authorList>
    </citation>
    <scope>NUCLEOTIDE SEQUENCE [LARGE SCALE GENOMIC DNA]</scope>
    <source>
        <strain evidence="3 4">P124</strain>
    </source>
</reference>
<organism evidence="3 4">
    <name type="scientific">Zasmidium cellare</name>
    <name type="common">Wine cellar mold</name>
    <name type="synonym">Racodium cellare</name>
    <dbReference type="NCBI Taxonomy" id="395010"/>
    <lineage>
        <taxon>Eukaryota</taxon>
        <taxon>Fungi</taxon>
        <taxon>Dikarya</taxon>
        <taxon>Ascomycota</taxon>
        <taxon>Pezizomycotina</taxon>
        <taxon>Dothideomycetes</taxon>
        <taxon>Dothideomycetidae</taxon>
        <taxon>Mycosphaerellales</taxon>
        <taxon>Mycosphaerellaceae</taxon>
        <taxon>Zasmidium</taxon>
    </lineage>
</organism>
<keyword evidence="2" id="KW-0472">Membrane</keyword>
<sequence length="633" mass="69947">MSSYTPLDKSTPRRDGRFWCNASVQILSILLAATTVALFPVFSYRPWSLPATYSLKTTQQYVNFIVIAVALLVSVILSHCLSIANNAEASAEFEAKKLTLARLETRSEVSKKDVIGMIGLAWHNRPLWKISGPYAIAIAAFSAMSWVLSLIFVIDSRLMPTASDVSTVNLTLGIDIPEFPDACRESITAANCTYGLASSALTSQLITHTPYTFGNVTFSGPDGTQALPVDAMTHFANQTQSSKFGNEEAQYCLPVLRPNLVTCTPVNDDSRAKYAYITSRPDTFLGITLDVYEININPDTEFNQTYIVTSQSNGTMVVTRSKKPEDTSLTVLTGSGLYADMLSRLTTGNPAPYTNETYNETQFTVLCDAPYNDQTYSWKWVNFTLNGGVMSVNATNETCQENGKKNPMGWLDYAFEKATQSNNVGDGYSKLLNTDYLAKTGSDYDRMVAFDMSPLEYILSQIMAIVLTAWSATNPDIAGSTPISHKTHEHRYVVVVEIKDVTILALCMACLILLCTIWQSWRWWRASSAIQTMRRKENLEGLTDPSWHLMEPTHLLAYGAAASQGISKLGLAQEKRREALLRERRGPILGCGPGTLLPDTNIEIGEIDQHGRHSSTSSLLQVGQEQLPREMLP</sequence>
<dbReference type="EMBL" id="JAXOVC010000001">
    <property type="protein sequence ID" value="KAK4506480.1"/>
    <property type="molecule type" value="Genomic_DNA"/>
</dbReference>
<feature type="transmembrane region" description="Helical" evidence="2">
    <location>
        <begin position="134"/>
        <end position="154"/>
    </location>
</feature>
<feature type="compositionally biased region" description="Polar residues" evidence="1">
    <location>
        <begin position="614"/>
        <end position="624"/>
    </location>
</feature>